<dbReference type="CDD" id="cd10936">
    <property type="entry name" value="CE4_DAC2"/>
    <property type="match status" value="1"/>
</dbReference>
<dbReference type="InParanoid" id="A0A371REF4"/>
<dbReference type="Proteomes" id="UP000264589">
    <property type="component" value="Unassembled WGS sequence"/>
</dbReference>
<keyword evidence="1" id="KW-1133">Transmembrane helix</keyword>
<name>A0A371REF4_9PROT</name>
<dbReference type="PANTHER" id="PTHR30105">
    <property type="entry name" value="UNCHARACTERIZED YIBQ-RELATED"/>
    <property type="match status" value="1"/>
</dbReference>
<gene>
    <name evidence="2" type="ORF">DX908_00155</name>
</gene>
<dbReference type="Pfam" id="PF04748">
    <property type="entry name" value="Polysacc_deac_2"/>
    <property type="match status" value="1"/>
</dbReference>
<dbReference type="EMBL" id="QUQO01000001">
    <property type="protein sequence ID" value="RFB03831.1"/>
    <property type="molecule type" value="Genomic_DNA"/>
</dbReference>
<dbReference type="InterPro" id="IPR006837">
    <property type="entry name" value="Divergent_DAC"/>
</dbReference>
<evidence type="ECO:0000313" key="2">
    <source>
        <dbReference type="EMBL" id="RFB03831.1"/>
    </source>
</evidence>
<proteinExistence type="predicted"/>
<reference evidence="2 3" key="1">
    <citation type="submission" date="2018-08" db="EMBL/GenBank/DDBJ databases">
        <title>Parvularcula sp. SM1705, isolated from surface water of the South Sea China.</title>
        <authorList>
            <person name="Sun L."/>
        </authorList>
    </citation>
    <scope>NUCLEOTIDE SEQUENCE [LARGE SCALE GENOMIC DNA]</scope>
    <source>
        <strain evidence="2 3">SM1705</strain>
    </source>
</reference>
<sequence length="325" mass="35060">MTRIMTFLLLRSLSWVRAVTSGLKDRRKLGWAAIFLIGVLSGVIFGISTGMPVSNGFAAPAADDVRLRGSARTIMALRTPDAVIPAVPDGLMPVQPKIAIVIDDLGLSWEAFRAVNELPSPVTLSFLPYAGEAQGMIDQVAPGHEVMLHLPMEPLEKTEDAGPGMLKASLSEKALRAQLLENLTSLSGYSGVNNHTGSKFTADPSAMEVVLSELDQRGLFFLDSITTSQPVAARIGQVRGYDVLERNVFLDHDYEHVSAETVKMQLAELEAIARADGYAIGIGHPYKATAEALSEWMGTADVRGFEVVVVRDLLPPEPPQTLASR</sequence>
<organism evidence="2 3">
    <name type="scientific">Parvularcula marina</name>
    <dbReference type="NCBI Taxonomy" id="2292771"/>
    <lineage>
        <taxon>Bacteria</taxon>
        <taxon>Pseudomonadati</taxon>
        <taxon>Pseudomonadota</taxon>
        <taxon>Alphaproteobacteria</taxon>
        <taxon>Parvularculales</taxon>
        <taxon>Parvularculaceae</taxon>
        <taxon>Parvularcula</taxon>
    </lineage>
</organism>
<accession>A0A371REF4</accession>
<dbReference type="GO" id="GO:0005975">
    <property type="term" value="P:carbohydrate metabolic process"/>
    <property type="evidence" value="ECO:0007669"/>
    <property type="project" value="InterPro"/>
</dbReference>
<keyword evidence="3" id="KW-1185">Reference proteome</keyword>
<dbReference type="Gene3D" id="3.20.20.370">
    <property type="entry name" value="Glycoside hydrolase/deacetylase"/>
    <property type="match status" value="1"/>
</dbReference>
<feature type="transmembrane region" description="Helical" evidence="1">
    <location>
        <begin position="28"/>
        <end position="47"/>
    </location>
</feature>
<dbReference type="SUPFAM" id="SSF88713">
    <property type="entry name" value="Glycoside hydrolase/deacetylase"/>
    <property type="match status" value="1"/>
</dbReference>
<keyword evidence="1" id="KW-0472">Membrane</keyword>
<dbReference type="InterPro" id="IPR011330">
    <property type="entry name" value="Glyco_hydro/deAcase_b/a-brl"/>
</dbReference>
<keyword evidence="1" id="KW-0812">Transmembrane</keyword>
<dbReference type="FunCoup" id="A0A371REF4">
    <property type="interactions" value="8"/>
</dbReference>
<dbReference type="AlphaFoldDB" id="A0A371REF4"/>
<dbReference type="PANTHER" id="PTHR30105:SF2">
    <property type="entry name" value="DIVERGENT POLYSACCHARIDE DEACETYLASE SUPERFAMILY"/>
    <property type="match status" value="1"/>
</dbReference>
<evidence type="ECO:0000313" key="3">
    <source>
        <dbReference type="Proteomes" id="UP000264589"/>
    </source>
</evidence>
<comment type="caution">
    <text evidence="2">The sequence shown here is derived from an EMBL/GenBank/DDBJ whole genome shotgun (WGS) entry which is preliminary data.</text>
</comment>
<evidence type="ECO:0000256" key="1">
    <source>
        <dbReference type="SAM" id="Phobius"/>
    </source>
</evidence>
<protein>
    <submittedName>
        <fullName evidence="2">Divergent polysaccharide deacetylase family protein</fullName>
    </submittedName>
</protein>